<feature type="compositionally biased region" description="Acidic residues" evidence="1">
    <location>
        <begin position="107"/>
        <end position="117"/>
    </location>
</feature>
<evidence type="ECO:0000313" key="2">
    <source>
        <dbReference type="EMBL" id="KAK2569827.1"/>
    </source>
</evidence>
<evidence type="ECO:0000256" key="1">
    <source>
        <dbReference type="SAM" id="MobiDB-lite"/>
    </source>
</evidence>
<reference evidence="2" key="1">
    <citation type="journal article" date="2023" name="G3 (Bethesda)">
        <title>Whole genome assembly and annotation of the endangered Caribbean coral Acropora cervicornis.</title>
        <authorList>
            <person name="Selwyn J.D."/>
            <person name="Vollmer S.V."/>
        </authorList>
    </citation>
    <scope>NUCLEOTIDE SEQUENCE</scope>
    <source>
        <strain evidence="2">K2</strain>
    </source>
</reference>
<protein>
    <recommendedName>
        <fullName evidence="4">BEN domain-containing protein</fullName>
    </recommendedName>
</protein>
<gene>
    <name evidence="2" type="ORF">P5673_005678</name>
</gene>
<proteinExistence type="predicted"/>
<feature type="region of interest" description="Disordered" evidence="1">
    <location>
        <begin position="195"/>
        <end position="216"/>
    </location>
</feature>
<keyword evidence="3" id="KW-1185">Reference proteome</keyword>
<feature type="compositionally biased region" description="Basic and acidic residues" evidence="1">
    <location>
        <begin position="195"/>
        <end position="204"/>
    </location>
</feature>
<accession>A0AAD9QYE9</accession>
<dbReference type="Proteomes" id="UP001249851">
    <property type="component" value="Unassembled WGS sequence"/>
</dbReference>
<evidence type="ECO:0000313" key="3">
    <source>
        <dbReference type="Proteomes" id="UP001249851"/>
    </source>
</evidence>
<sequence>MYALISWTSRNGVTLEREEVEVRAARTLTVMNGGKMEPDATVNLQYRKDIWGGKIQSLHDSKNDAERHLEREVDDGSESPVVDICETSTNNAQRKRKKKSFGKDFEESTDPEDDIGESESMCHWEEISSGVWCCPIKVKAAVKDAATRTALACALLGIFYPKEELKGRRLHDLDQDVVEAITDFCMVAKLTKEPPLKRTKEGDAPKPSSPMSRSTIKQAMRMKCNTIISLQRKKAETSNAS</sequence>
<organism evidence="2 3">
    <name type="scientific">Acropora cervicornis</name>
    <name type="common">Staghorn coral</name>
    <dbReference type="NCBI Taxonomy" id="6130"/>
    <lineage>
        <taxon>Eukaryota</taxon>
        <taxon>Metazoa</taxon>
        <taxon>Cnidaria</taxon>
        <taxon>Anthozoa</taxon>
        <taxon>Hexacorallia</taxon>
        <taxon>Scleractinia</taxon>
        <taxon>Astrocoeniina</taxon>
        <taxon>Acroporidae</taxon>
        <taxon>Acropora</taxon>
    </lineage>
</organism>
<comment type="caution">
    <text evidence="2">The sequence shown here is derived from an EMBL/GenBank/DDBJ whole genome shotgun (WGS) entry which is preliminary data.</text>
</comment>
<dbReference type="AlphaFoldDB" id="A0AAD9QYE9"/>
<dbReference type="EMBL" id="JARQWQ010000009">
    <property type="protein sequence ID" value="KAK2569827.1"/>
    <property type="molecule type" value="Genomic_DNA"/>
</dbReference>
<reference evidence="2" key="2">
    <citation type="journal article" date="2023" name="Science">
        <title>Genomic signatures of disease resistance in endangered staghorn corals.</title>
        <authorList>
            <person name="Vollmer S.V."/>
            <person name="Selwyn J.D."/>
            <person name="Despard B.A."/>
            <person name="Roesel C.L."/>
        </authorList>
    </citation>
    <scope>NUCLEOTIDE SEQUENCE</scope>
    <source>
        <strain evidence="2">K2</strain>
    </source>
</reference>
<name>A0AAD9QYE9_ACRCE</name>
<feature type="region of interest" description="Disordered" evidence="1">
    <location>
        <begin position="96"/>
        <end position="117"/>
    </location>
</feature>
<evidence type="ECO:0008006" key="4">
    <source>
        <dbReference type="Google" id="ProtNLM"/>
    </source>
</evidence>